<dbReference type="Gene3D" id="3.30.870.10">
    <property type="entry name" value="Endonuclease Chain A"/>
    <property type="match status" value="2"/>
</dbReference>
<sequence length="432" mass="49261">IDVQYYLWHQDETGRLLAHRLLAAADRGVRVRILVDDMAVDGGDASALALDAHPSIEVRIFNPFDRRSPRTLQYVTRFGVVTRRMHNKSFTVDNRATILGGRNIGDEYFDTDPSVNFQDLDVLGIGQIAPAVSAAFDAYWNHELAWPVSALVEKLPTAEAVAQARAALNDYIDGNLKSPYLQRLNKQTLLHRFRDGSVRFTWADWQLLVDDPDKLRFSRSRKDLRLSEQLMPHLDAIEHRLLIVSPYFVPGVYGSNWLISLAKRGVRVRVLTNAQSSTDVGIVHAGYQRYRKRLLRGGVELYEVNRRLSKEQRAARRHIGDSSKSSLHAKVFVLDGEAVFIGSLNLDPRSVVENSEIGVLVQSPELARQIERWFDANQPELAFRLKLDSHNHLRWYGRKGGQPVVLDREPYVKWWQALGVDLMSWLPIESQL</sequence>
<dbReference type="SMART" id="SM00155">
    <property type="entry name" value="PLDc"/>
    <property type="match status" value="2"/>
</dbReference>
<dbReference type="GO" id="GO:0030572">
    <property type="term" value="F:phosphatidyltransferase activity"/>
    <property type="evidence" value="ECO:0007669"/>
    <property type="project" value="UniProtKB-ARBA"/>
</dbReference>
<dbReference type="CDD" id="cd09113">
    <property type="entry name" value="PLDc_ymdC_like_2"/>
    <property type="match status" value="1"/>
</dbReference>
<organism evidence="1">
    <name type="scientific">Cyprideis torosa</name>
    <dbReference type="NCBI Taxonomy" id="163714"/>
    <lineage>
        <taxon>Eukaryota</taxon>
        <taxon>Metazoa</taxon>
        <taxon>Ecdysozoa</taxon>
        <taxon>Arthropoda</taxon>
        <taxon>Crustacea</taxon>
        <taxon>Oligostraca</taxon>
        <taxon>Ostracoda</taxon>
        <taxon>Podocopa</taxon>
        <taxon>Podocopida</taxon>
        <taxon>Cytherocopina</taxon>
        <taxon>Cytheroidea</taxon>
        <taxon>Cytherideidae</taxon>
        <taxon>Cyprideis</taxon>
    </lineage>
</organism>
<gene>
    <name evidence="1" type="ORF">CTOB1V02_LOCUS13297</name>
</gene>
<evidence type="ECO:0000313" key="1">
    <source>
        <dbReference type="EMBL" id="CAD7235482.1"/>
    </source>
</evidence>
<dbReference type="PANTHER" id="PTHR21248">
    <property type="entry name" value="CARDIOLIPIN SYNTHASE"/>
    <property type="match status" value="1"/>
</dbReference>
<dbReference type="AlphaFoldDB" id="A0A7R8WP50"/>
<name>A0A7R8WP50_9CRUS</name>
<proteinExistence type="predicted"/>
<dbReference type="OrthoDB" id="14911at2759"/>
<dbReference type="CDD" id="cd09111">
    <property type="entry name" value="PLDc_ymdC_like_1"/>
    <property type="match status" value="1"/>
</dbReference>
<reference evidence="1" key="1">
    <citation type="submission" date="2020-11" db="EMBL/GenBank/DDBJ databases">
        <authorList>
            <person name="Tran Van P."/>
        </authorList>
    </citation>
    <scope>NUCLEOTIDE SEQUENCE</scope>
</reference>
<dbReference type="PROSITE" id="PS50035">
    <property type="entry name" value="PLD"/>
    <property type="match status" value="2"/>
</dbReference>
<dbReference type="PANTHER" id="PTHR21248:SF12">
    <property type="entry name" value="CARDIOLIPIN SYNTHASE C"/>
    <property type="match status" value="1"/>
</dbReference>
<feature type="non-terminal residue" evidence="1">
    <location>
        <position position="1"/>
    </location>
</feature>
<dbReference type="Pfam" id="PF13091">
    <property type="entry name" value="PLDc_2"/>
    <property type="match status" value="2"/>
</dbReference>
<dbReference type="SUPFAM" id="SSF56024">
    <property type="entry name" value="Phospholipase D/nuclease"/>
    <property type="match status" value="2"/>
</dbReference>
<dbReference type="GO" id="GO:0032049">
    <property type="term" value="P:cardiolipin biosynthetic process"/>
    <property type="evidence" value="ECO:0007669"/>
    <property type="project" value="UniProtKB-ARBA"/>
</dbReference>
<dbReference type="InterPro" id="IPR001736">
    <property type="entry name" value="PLipase_D/transphosphatidylase"/>
</dbReference>
<dbReference type="EMBL" id="OB673020">
    <property type="protein sequence ID" value="CAD7235482.1"/>
    <property type="molecule type" value="Genomic_DNA"/>
</dbReference>
<dbReference type="InterPro" id="IPR025202">
    <property type="entry name" value="PLD-like_dom"/>
</dbReference>
<accession>A0A7R8WP50</accession>
<protein>
    <submittedName>
        <fullName evidence="1">Uncharacterized protein</fullName>
    </submittedName>
</protein>